<feature type="transmembrane region" description="Helical" evidence="9">
    <location>
        <begin position="560"/>
        <end position="579"/>
    </location>
</feature>
<sequence>MPNCNKNPNPVDVGVGVDVDVGVGVVGTIQRRRCYWSNGKRSKSGTTSTTSNFRARLSLLLLLLLWTLAVANGNDAPEPLPLGKKYLATVSDGGAFSDSDTSFRQAFCDRYTEMDSSQGEITVGNALSGAHLNVALKPDKYFRYNDTDGINSEYPGIHARILDRIAEQGNFTWRDSFGIFTYEQKGPNRSITELLTWGVDKYDLMLGTFTPSVERINQGVSFVNGHFDGSLVLVRDVEPPVRKIDWFNFLKPFDWVVWGWVLGVVIFSAFAYQLIESIGGKGARYRDEPITGRVWLMDNLYLSFINLTGNYSYEPTTLGGRVFGFFFAFWAMLITAAYTANLASLLVVKAAPDLRVASIEDAISRRLRICVHSTSYSDNLLREKYPDITPLLVPVPIYEDMYTSVRKGEEIDNNTCDVMVAYKQDFEVSKMRQETNPKCSLEWEGRQVKILTDGFVTKLDPGVGCTDLVNEVIGFYMHKMKDDGELEELWLEHNNFYSTEGHCKSGGASDGNRRLTATTTHGHRSLKGGGKGGAAAMGGASGGEDKDSNALTIKDMAGTLLFQIIGSAIAIAVAVVSRFDPNTKKKVLQRSASARNIGLAGGNRDITTEESEEEAFYDVNEATVQGHLHELTQQMDALSTMIQGIQDKLENNDAAARNETSKNWVQPFFAAKTEATVKDTASIN</sequence>
<proteinExistence type="predicted"/>
<feature type="compositionally biased region" description="Gly residues" evidence="8">
    <location>
        <begin position="527"/>
        <end position="542"/>
    </location>
</feature>
<comment type="subcellular location">
    <subcellularLocation>
        <location evidence="1">Cell membrane</location>
        <topology evidence="1">Multi-pass membrane protein</topology>
    </subcellularLocation>
</comment>
<dbReference type="Gene3D" id="1.10.287.70">
    <property type="match status" value="1"/>
</dbReference>
<name>A0A7S4EPJ1_9STRA</name>
<evidence type="ECO:0000256" key="6">
    <source>
        <dbReference type="ARBA" id="ARBA00023170"/>
    </source>
</evidence>
<evidence type="ECO:0000256" key="8">
    <source>
        <dbReference type="SAM" id="MobiDB-lite"/>
    </source>
</evidence>
<evidence type="ECO:0000256" key="2">
    <source>
        <dbReference type="ARBA" id="ARBA00022475"/>
    </source>
</evidence>
<gene>
    <name evidence="11" type="ORF">PAUS00366_LOCUS18967</name>
</gene>
<evidence type="ECO:0000259" key="10">
    <source>
        <dbReference type="Pfam" id="PF00060"/>
    </source>
</evidence>
<keyword evidence="6" id="KW-0675">Receptor</keyword>
<dbReference type="PANTHER" id="PTHR42643">
    <property type="entry name" value="IONOTROPIC RECEPTOR 20A-RELATED"/>
    <property type="match status" value="1"/>
</dbReference>
<dbReference type="GO" id="GO:0005886">
    <property type="term" value="C:plasma membrane"/>
    <property type="evidence" value="ECO:0007669"/>
    <property type="project" value="UniProtKB-SubCell"/>
</dbReference>
<keyword evidence="3 9" id="KW-0812">Transmembrane</keyword>
<evidence type="ECO:0000256" key="3">
    <source>
        <dbReference type="ARBA" id="ARBA00022692"/>
    </source>
</evidence>
<keyword evidence="2" id="KW-1003">Cell membrane</keyword>
<feature type="transmembrane region" description="Helical" evidence="9">
    <location>
        <begin position="255"/>
        <end position="275"/>
    </location>
</feature>
<dbReference type="PANTHER" id="PTHR42643:SF24">
    <property type="entry name" value="IONOTROPIC RECEPTOR 60A"/>
    <property type="match status" value="1"/>
</dbReference>
<keyword evidence="7" id="KW-0325">Glycoprotein</keyword>
<feature type="domain" description="Ionotropic glutamate receptor C-terminal" evidence="10">
    <location>
        <begin position="255"/>
        <end position="566"/>
    </location>
</feature>
<dbReference type="Pfam" id="PF00060">
    <property type="entry name" value="Lig_chan"/>
    <property type="match status" value="1"/>
</dbReference>
<organism evidence="11">
    <name type="scientific">Pseudo-nitzschia australis</name>
    <dbReference type="NCBI Taxonomy" id="44445"/>
    <lineage>
        <taxon>Eukaryota</taxon>
        <taxon>Sar</taxon>
        <taxon>Stramenopiles</taxon>
        <taxon>Ochrophyta</taxon>
        <taxon>Bacillariophyta</taxon>
        <taxon>Bacillariophyceae</taxon>
        <taxon>Bacillariophycidae</taxon>
        <taxon>Bacillariales</taxon>
        <taxon>Bacillariaceae</taxon>
        <taxon>Pseudo-nitzschia</taxon>
    </lineage>
</organism>
<keyword evidence="4 9" id="KW-1133">Transmembrane helix</keyword>
<feature type="transmembrane region" description="Helical" evidence="9">
    <location>
        <begin position="325"/>
        <end position="348"/>
    </location>
</feature>
<evidence type="ECO:0000313" key="11">
    <source>
        <dbReference type="EMBL" id="CAE0726210.1"/>
    </source>
</evidence>
<evidence type="ECO:0000256" key="9">
    <source>
        <dbReference type="SAM" id="Phobius"/>
    </source>
</evidence>
<dbReference type="InterPro" id="IPR052192">
    <property type="entry name" value="Insect_Ionotropic_Sensory_Rcpt"/>
</dbReference>
<dbReference type="InterPro" id="IPR001320">
    <property type="entry name" value="Iontro_rcpt_C"/>
</dbReference>
<evidence type="ECO:0000256" key="4">
    <source>
        <dbReference type="ARBA" id="ARBA00022989"/>
    </source>
</evidence>
<keyword evidence="5 9" id="KW-0472">Membrane</keyword>
<dbReference type="SUPFAM" id="SSF81324">
    <property type="entry name" value="Voltage-gated potassium channels"/>
    <property type="match status" value="1"/>
</dbReference>
<feature type="region of interest" description="Disordered" evidence="8">
    <location>
        <begin position="505"/>
        <end position="545"/>
    </location>
</feature>
<protein>
    <recommendedName>
        <fullName evidence="10">Ionotropic glutamate receptor C-terminal domain-containing protein</fullName>
    </recommendedName>
</protein>
<dbReference type="SUPFAM" id="SSF53850">
    <property type="entry name" value="Periplasmic binding protein-like II"/>
    <property type="match status" value="1"/>
</dbReference>
<dbReference type="EMBL" id="HBIX01028091">
    <property type="protein sequence ID" value="CAE0726210.1"/>
    <property type="molecule type" value="Transcribed_RNA"/>
</dbReference>
<evidence type="ECO:0000256" key="5">
    <source>
        <dbReference type="ARBA" id="ARBA00023136"/>
    </source>
</evidence>
<reference evidence="11" key="1">
    <citation type="submission" date="2021-01" db="EMBL/GenBank/DDBJ databases">
        <authorList>
            <person name="Corre E."/>
            <person name="Pelletier E."/>
            <person name="Niang G."/>
            <person name="Scheremetjew M."/>
            <person name="Finn R."/>
            <person name="Kale V."/>
            <person name="Holt S."/>
            <person name="Cochrane G."/>
            <person name="Meng A."/>
            <person name="Brown T."/>
            <person name="Cohen L."/>
        </authorList>
    </citation>
    <scope>NUCLEOTIDE SEQUENCE</scope>
    <source>
        <strain evidence="11">10249 10 AB</strain>
    </source>
</reference>
<dbReference type="GO" id="GO:0015276">
    <property type="term" value="F:ligand-gated monoatomic ion channel activity"/>
    <property type="evidence" value="ECO:0007669"/>
    <property type="project" value="InterPro"/>
</dbReference>
<evidence type="ECO:0000256" key="1">
    <source>
        <dbReference type="ARBA" id="ARBA00004651"/>
    </source>
</evidence>
<evidence type="ECO:0000256" key="7">
    <source>
        <dbReference type="ARBA" id="ARBA00023180"/>
    </source>
</evidence>
<dbReference type="AlphaFoldDB" id="A0A7S4EPJ1"/>
<accession>A0A7S4EPJ1</accession>